<dbReference type="SUPFAM" id="SSF48179">
    <property type="entry name" value="6-phosphogluconate dehydrogenase C-terminal domain-like"/>
    <property type="match status" value="1"/>
</dbReference>
<dbReference type="AlphaFoldDB" id="A0A0P9DRU6"/>
<dbReference type="Pfam" id="PF08546">
    <property type="entry name" value="ApbA_C"/>
    <property type="match status" value="1"/>
</dbReference>
<dbReference type="Proteomes" id="UP000050509">
    <property type="component" value="Unassembled WGS sequence"/>
</dbReference>
<evidence type="ECO:0000313" key="2">
    <source>
        <dbReference type="EMBL" id="KPV52930.1"/>
    </source>
</evidence>
<feature type="domain" description="Ketopantoate reductase C-terminal" evidence="1">
    <location>
        <begin position="11"/>
        <end position="63"/>
    </location>
</feature>
<evidence type="ECO:0000313" key="3">
    <source>
        <dbReference type="Proteomes" id="UP000050509"/>
    </source>
</evidence>
<organism evidence="2 3">
    <name type="scientific">Kouleothrix aurantiaca</name>
    <dbReference type="NCBI Taxonomy" id="186479"/>
    <lineage>
        <taxon>Bacteria</taxon>
        <taxon>Bacillati</taxon>
        <taxon>Chloroflexota</taxon>
        <taxon>Chloroflexia</taxon>
        <taxon>Chloroflexales</taxon>
        <taxon>Roseiflexineae</taxon>
        <taxon>Roseiflexaceae</taxon>
        <taxon>Kouleothrix</taxon>
    </lineage>
</organism>
<sequence length="66" mass="6978">PVVAGMATVERFSFDTKSSMQRDLERGARLEIEALNGAAVRLGQATGVPTPANLAVYAALRLHQPG</sequence>
<evidence type="ECO:0000259" key="1">
    <source>
        <dbReference type="Pfam" id="PF08546"/>
    </source>
</evidence>
<dbReference type="InterPro" id="IPR013752">
    <property type="entry name" value="KPA_reductase"/>
</dbReference>
<keyword evidence="3" id="KW-1185">Reference proteome</keyword>
<dbReference type="EMBL" id="LJCR01000389">
    <property type="protein sequence ID" value="KPV52930.1"/>
    <property type="molecule type" value="Genomic_DNA"/>
</dbReference>
<dbReference type="InterPro" id="IPR008927">
    <property type="entry name" value="6-PGluconate_DH-like_C_sf"/>
</dbReference>
<feature type="non-terminal residue" evidence="2">
    <location>
        <position position="1"/>
    </location>
</feature>
<comment type="caution">
    <text evidence="2">The sequence shown here is derived from an EMBL/GenBank/DDBJ whole genome shotgun (WGS) entry which is preliminary data.</text>
</comment>
<dbReference type="Gene3D" id="1.10.1040.10">
    <property type="entry name" value="N-(1-d-carboxylethyl)-l-norvaline Dehydrogenase, domain 2"/>
    <property type="match status" value="1"/>
</dbReference>
<name>A0A0P9DRU6_9CHLR</name>
<dbReference type="InterPro" id="IPR013328">
    <property type="entry name" value="6PGD_dom2"/>
</dbReference>
<gene>
    <name evidence="2" type="ORF">SE17_12560</name>
</gene>
<proteinExistence type="predicted"/>
<protein>
    <recommendedName>
        <fullName evidence="1">Ketopantoate reductase C-terminal domain-containing protein</fullName>
    </recommendedName>
</protein>
<accession>A0A0P9DRU6</accession>
<reference evidence="2 3" key="1">
    <citation type="submission" date="2015-09" db="EMBL/GenBank/DDBJ databases">
        <title>Draft genome sequence of Kouleothrix aurantiaca JCM 19913.</title>
        <authorList>
            <person name="Hemp J."/>
        </authorList>
    </citation>
    <scope>NUCLEOTIDE SEQUENCE [LARGE SCALE GENOMIC DNA]</scope>
    <source>
        <strain evidence="2 3">COM-B</strain>
    </source>
</reference>